<dbReference type="Gene3D" id="2.50.20.10">
    <property type="entry name" value="Lipoprotein localisation LolA/LolB/LppX"/>
    <property type="match status" value="1"/>
</dbReference>
<reference evidence="2 3" key="1">
    <citation type="submission" date="2024-08" db="EMBL/GenBank/DDBJ databases">
        <authorList>
            <person name="Lu H."/>
        </authorList>
    </citation>
    <scope>NUCLEOTIDE SEQUENCE [LARGE SCALE GENOMIC DNA]</scope>
    <source>
        <strain evidence="2 3">BYS180W</strain>
    </source>
</reference>
<dbReference type="InterPro" id="IPR029046">
    <property type="entry name" value="LolA/LolB/LppX"/>
</dbReference>
<dbReference type="InterPro" id="IPR004564">
    <property type="entry name" value="OM_lipoprot_carrier_LolA-like"/>
</dbReference>
<proteinExistence type="predicted"/>
<sequence length="197" mass="21953">MSLAALLAGLHAGAAAQQPELLQGVRQRLAQPAWLQGQFEQSKQVQGFKQPLRSQGEFVVARGRGVLWRTLRPFASELRLTSREIITSQGGQRVTQVDVQQEPALRLVNSMMLALLAGDVTALDAQFQVRGALRAEQGWILELTPRQEAWRQMLQSITMQGDRLVREVSLTEASGDITKIRFTQLRETAPDPVPKFD</sequence>
<dbReference type="Pfam" id="PF03548">
    <property type="entry name" value="LolA"/>
    <property type="match status" value="1"/>
</dbReference>
<dbReference type="Proteomes" id="UP001606099">
    <property type="component" value="Unassembled WGS sequence"/>
</dbReference>
<evidence type="ECO:0000256" key="1">
    <source>
        <dbReference type="ARBA" id="ARBA00022729"/>
    </source>
</evidence>
<keyword evidence="3" id="KW-1185">Reference proteome</keyword>
<keyword evidence="1" id="KW-0732">Signal</keyword>
<comment type="caution">
    <text evidence="2">The sequence shown here is derived from an EMBL/GenBank/DDBJ whole genome shotgun (WGS) entry which is preliminary data.</text>
</comment>
<dbReference type="CDD" id="cd16325">
    <property type="entry name" value="LolA"/>
    <property type="match status" value="1"/>
</dbReference>
<evidence type="ECO:0000313" key="3">
    <source>
        <dbReference type="Proteomes" id="UP001606099"/>
    </source>
</evidence>
<gene>
    <name evidence="2" type="ORF">ACG0Z6_00525</name>
</gene>
<evidence type="ECO:0000313" key="2">
    <source>
        <dbReference type="EMBL" id="MFG6446718.1"/>
    </source>
</evidence>
<organism evidence="2 3">
    <name type="scientific">Roseateles rivi</name>
    <dbReference type="NCBI Taxonomy" id="3299028"/>
    <lineage>
        <taxon>Bacteria</taxon>
        <taxon>Pseudomonadati</taxon>
        <taxon>Pseudomonadota</taxon>
        <taxon>Betaproteobacteria</taxon>
        <taxon>Burkholderiales</taxon>
        <taxon>Sphaerotilaceae</taxon>
        <taxon>Roseateles</taxon>
    </lineage>
</organism>
<protein>
    <submittedName>
        <fullName evidence="2">Outer membrane lipoprotein carrier protein LolA</fullName>
    </submittedName>
</protein>
<keyword evidence="2" id="KW-0449">Lipoprotein</keyword>
<accession>A0ABW7FR07</accession>
<dbReference type="EMBL" id="JBIGHZ010000001">
    <property type="protein sequence ID" value="MFG6446718.1"/>
    <property type="molecule type" value="Genomic_DNA"/>
</dbReference>
<dbReference type="SUPFAM" id="SSF89392">
    <property type="entry name" value="Prokaryotic lipoproteins and lipoprotein localization factors"/>
    <property type="match status" value="1"/>
</dbReference>
<name>A0ABW7FR07_9BURK</name>